<dbReference type="EMBL" id="JAHHHV010000057">
    <property type="protein sequence ID" value="MBW4465667.1"/>
    <property type="molecule type" value="Genomic_DNA"/>
</dbReference>
<keyword evidence="1" id="KW-0378">Hydrolase</keyword>
<gene>
    <name evidence="1" type="ORF">KME07_09535</name>
</gene>
<accession>A0A951P9X5</accession>
<proteinExistence type="predicted"/>
<keyword evidence="1" id="KW-0540">Nuclease</keyword>
<evidence type="ECO:0000313" key="1">
    <source>
        <dbReference type="EMBL" id="MBW4465667.1"/>
    </source>
</evidence>
<sequence>MPMNRNLYPKNWGQIALDIKTAADWNCQQCGRPCRRPGEDDEELISRVSGSEWEADLFEAVDLPEMGLTLKRKLGRFLLTVSHLNHQPADCRPENLRASCTVCHCRYDLADMARKQRLKSERLGQLTLPVRDEP</sequence>
<name>A0A951P9X5_9CYAN</name>
<evidence type="ECO:0000313" key="2">
    <source>
        <dbReference type="Proteomes" id="UP000707356"/>
    </source>
</evidence>
<reference evidence="1" key="2">
    <citation type="journal article" date="2022" name="Microbiol. Resour. Announc.">
        <title>Metagenome Sequencing to Explore Phylogenomics of Terrestrial Cyanobacteria.</title>
        <authorList>
            <person name="Ward R.D."/>
            <person name="Stajich J.E."/>
            <person name="Johansen J.R."/>
            <person name="Huntemann M."/>
            <person name="Clum A."/>
            <person name="Foster B."/>
            <person name="Foster B."/>
            <person name="Roux S."/>
            <person name="Palaniappan K."/>
            <person name="Varghese N."/>
            <person name="Mukherjee S."/>
            <person name="Reddy T.B.K."/>
            <person name="Daum C."/>
            <person name="Copeland A."/>
            <person name="Chen I.A."/>
            <person name="Ivanova N.N."/>
            <person name="Kyrpides N.C."/>
            <person name="Shapiro N."/>
            <person name="Eloe-Fadrosh E.A."/>
            <person name="Pietrasiak N."/>
        </authorList>
    </citation>
    <scope>NUCLEOTIDE SEQUENCE</scope>
    <source>
        <strain evidence="1">GSE-TBD4-15B</strain>
    </source>
</reference>
<dbReference type="Proteomes" id="UP000707356">
    <property type="component" value="Unassembled WGS sequence"/>
</dbReference>
<dbReference type="GO" id="GO:0004519">
    <property type="term" value="F:endonuclease activity"/>
    <property type="evidence" value="ECO:0007669"/>
    <property type="project" value="UniProtKB-KW"/>
</dbReference>
<reference evidence="1" key="1">
    <citation type="submission" date="2021-05" db="EMBL/GenBank/DDBJ databases">
        <authorList>
            <person name="Pietrasiak N."/>
            <person name="Ward R."/>
            <person name="Stajich J.E."/>
            <person name="Kurbessoian T."/>
        </authorList>
    </citation>
    <scope>NUCLEOTIDE SEQUENCE</scope>
    <source>
        <strain evidence="1">GSE-TBD4-15B</strain>
    </source>
</reference>
<comment type="caution">
    <text evidence="1">The sequence shown here is derived from an EMBL/GenBank/DDBJ whole genome shotgun (WGS) entry which is preliminary data.</text>
</comment>
<keyword evidence="1" id="KW-0255">Endonuclease</keyword>
<organism evidence="1 2">
    <name type="scientific">Pegethrix bostrychoides GSE-TBD4-15B</name>
    <dbReference type="NCBI Taxonomy" id="2839662"/>
    <lineage>
        <taxon>Bacteria</taxon>
        <taxon>Bacillati</taxon>
        <taxon>Cyanobacteriota</taxon>
        <taxon>Cyanophyceae</taxon>
        <taxon>Oculatellales</taxon>
        <taxon>Oculatellaceae</taxon>
        <taxon>Pegethrix</taxon>
    </lineage>
</organism>
<dbReference type="AlphaFoldDB" id="A0A951P9X5"/>
<protein>
    <submittedName>
        <fullName evidence="1">HNH endonuclease</fullName>
    </submittedName>
</protein>